<dbReference type="AlphaFoldDB" id="A0A177F7G2"/>
<keyword evidence="3" id="KW-1185">Reference proteome</keyword>
<evidence type="ECO:0000313" key="2">
    <source>
        <dbReference type="EMBL" id="OAG39289.1"/>
    </source>
</evidence>
<name>A0A177F7G2_9EURO</name>
<dbReference type="InterPro" id="IPR029058">
    <property type="entry name" value="AB_hydrolase_fold"/>
</dbReference>
<evidence type="ECO:0000313" key="3">
    <source>
        <dbReference type="Proteomes" id="UP000077002"/>
    </source>
</evidence>
<reference evidence="2 3" key="1">
    <citation type="submission" date="2016-03" db="EMBL/GenBank/DDBJ databases">
        <title>Draft genome sequence of the Fonsecaea monophora CBS 269.37.</title>
        <authorList>
            <person name="Bombassaro A."/>
            <person name="Vinicius W.A."/>
            <person name="De Hoog S."/>
            <person name="Sun J."/>
            <person name="Souza E.M."/>
            <person name="Raittz R.T."/>
            <person name="Costa F."/>
            <person name="Leao A.C."/>
            <person name="Tadra-Sfeir M.Z."/>
            <person name="Baura V."/>
            <person name="Balsanelli E."/>
            <person name="Pedrosa F.O."/>
            <person name="Moreno L.F."/>
            <person name="Steffens M.B."/>
            <person name="Xi L."/>
            <person name="Bocca A.L."/>
            <person name="Felipe M.S."/>
            <person name="Teixeira M."/>
            <person name="Telles Filho F.Q."/>
            <person name="Azevedo C.M."/>
            <person name="Gomes R."/>
            <person name="Vicente V.A."/>
        </authorList>
    </citation>
    <scope>NUCLEOTIDE SEQUENCE [LARGE SCALE GENOMIC DNA]</scope>
    <source>
        <strain evidence="2 3">CBS 269.37</strain>
    </source>
</reference>
<accession>A0A177F7G2</accession>
<dbReference type="PANTHER" id="PTHR43433:SF5">
    <property type="entry name" value="AB HYDROLASE-1 DOMAIN-CONTAINING PROTEIN"/>
    <property type="match status" value="1"/>
</dbReference>
<feature type="domain" description="AB hydrolase-1" evidence="1">
    <location>
        <begin position="38"/>
        <end position="268"/>
    </location>
</feature>
<dbReference type="OrthoDB" id="8119704at2759"/>
<comment type="caution">
    <text evidence="2">The sequence shown here is derived from an EMBL/GenBank/DDBJ whole genome shotgun (WGS) entry which is preliminary data.</text>
</comment>
<evidence type="ECO:0000259" key="1">
    <source>
        <dbReference type="Pfam" id="PF00561"/>
    </source>
</evidence>
<organism evidence="2 3">
    <name type="scientific">Fonsecaea monophora</name>
    <dbReference type="NCBI Taxonomy" id="254056"/>
    <lineage>
        <taxon>Eukaryota</taxon>
        <taxon>Fungi</taxon>
        <taxon>Dikarya</taxon>
        <taxon>Ascomycota</taxon>
        <taxon>Pezizomycotina</taxon>
        <taxon>Eurotiomycetes</taxon>
        <taxon>Chaetothyriomycetidae</taxon>
        <taxon>Chaetothyriales</taxon>
        <taxon>Herpotrichiellaceae</taxon>
        <taxon>Fonsecaea</taxon>
    </lineage>
</organism>
<dbReference type="PANTHER" id="PTHR43433">
    <property type="entry name" value="HYDROLASE, ALPHA/BETA FOLD FAMILY PROTEIN"/>
    <property type="match status" value="1"/>
</dbReference>
<dbReference type="GeneID" id="34601652"/>
<dbReference type="Pfam" id="PF00561">
    <property type="entry name" value="Abhydrolase_1"/>
    <property type="match status" value="1"/>
</dbReference>
<dbReference type="EMBL" id="LVKK01000045">
    <property type="protein sequence ID" value="OAG39289.1"/>
    <property type="molecule type" value="Genomic_DNA"/>
</dbReference>
<dbReference type="Proteomes" id="UP000077002">
    <property type="component" value="Unassembled WGS sequence"/>
</dbReference>
<dbReference type="RefSeq" id="XP_022511241.1">
    <property type="nucleotide sequence ID" value="XM_022656453.1"/>
</dbReference>
<dbReference type="InterPro" id="IPR000073">
    <property type="entry name" value="AB_hydrolase_1"/>
</dbReference>
<sequence>MTTKTPTPHSQFITHANGQKTHFIVDDFTDPWRTDVQTILIQHGFSRHSSFWYHWIPRLASKYRIIRRDLRGHGRSSDPTPDYEYTLDTVLGEVLDLLDQQMIRKVHLLCESTAGMLGVAFAARYPDRLYTLTVCATPTHLPEAAKKKWAGEYEDWAAICRALDARGFAETQSRVPGGIGQPENPAYYDWWLGQIGLSTGEGLARTAAFLDKLDVRPMMKDVKCPTLVLAPTNSANTSLQDQEAFRDSIPGAQLVAINGKGHEIYVDKAKECQDAFLDFIARVPVEHIANDCTQKN</sequence>
<gene>
    <name evidence="2" type="ORF">AYO21_06493</name>
</gene>
<protein>
    <recommendedName>
        <fullName evidence="1">AB hydrolase-1 domain-containing protein</fullName>
    </recommendedName>
</protein>
<dbReference type="Gene3D" id="3.40.50.1820">
    <property type="entry name" value="alpha/beta hydrolase"/>
    <property type="match status" value="1"/>
</dbReference>
<dbReference type="InterPro" id="IPR050471">
    <property type="entry name" value="AB_hydrolase"/>
</dbReference>
<proteinExistence type="predicted"/>
<dbReference type="SUPFAM" id="SSF53474">
    <property type="entry name" value="alpha/beta-Hydrolases"/>
    <property type="match status" value="1"/>
</dbReference>